<dbReference type="EMBL" id="JAGISH010000094">
    <property type="protein sequence ID" value="MBP0485258.1"/>
    <property type="molecule type" value="Genomic_DNA"/>
</dbReference>
<dbReference type="Gene3D" id="3.40.50.300">
    <property type="entry name" value="P-loop containing nucleotide triphosphate hydrolases"/>
    <property type="match status" value="1"/>
</dbReference>
<dbReference type="Pfam" id="PF03354">
    <property type="entry name" value="TerL_ATPase"/>
    <property type="match status" value="1"/>
</dbReference>
<dbReference type="AlphaFoldDB" id="A0A940MV90"/>
<proteinExistence type="predicted"/>
<dbReference type="Proteomes" id="UP000675940">
    <property type="component" value="Unassembled WGS sequence"/>
</dbReference>
<evidence type="ECO:0000313" key="3">
    <source>
        <dbReference type="Proteomes" id="UP000675940"/>
    </source>
</evidence>
<name>A0A940MV90_9RHOB</name>
<sequence length="79" mass="9111">HGIPNYDISVVANSEDQAKTSFEEAYNMIERNELEDMFYLTKLVITDTETKSRFRFRTSNAGTKDGGREGCVIYDEVHR</sequence>
<dbReference type="InterPro" id="IPR046461">
    <property type="entry name" value="TerL_ATPase"/>
</dbReference>
<feature type="non-terminal residue" evidence="2">
    <location>
        <position position="1"/>
    </location>
</feature>
<reference evidence="2" key="1">
    <citation type="submission" date="2021-03" db="EMBL/GenBank/DDBJ databases">
        <title>Sagittula salina sp. nov. strain M10.9X isolated from the marine waste.</title>
        <authorList>
            <person name="Satari L."/>
            <person name="Molina-Menor E."/>
            <person name="Vidal-Verdu A."/>
            <person name="Pascual J."/>
            <person name="Pereto J."/>
            <person name="Porcar M."/>
        </authorList>
    </citation>
    <scope>NUCLEOTIDE SEQUENCE</scope>
    <source>
        <strain evidence="2">M10.9X</strain>
    </source>
</reference>
<organism evidence="2 3">
    <name type="scientific">Sagittula salina</name>
    <dbReference type="NCBI Taxonomy" id="2820268"/>
    <lineage>
        <taxon>Bacteria</taxon>
        <taxon>Pseudomonadati</taxon>
        <taxon>Pseudomonadota</taxon>
        <taxon>Alphaproteobacteria</taxon>
        <taxon>Rhodobacterales</taxon>
        <taxon>Roseobacteraceae</taxon>
        <taxon>Sagittula</taxon>
    </lineage>
</organism>
<feature type="non-terminal residue" evidence="2">
    <location>
        <position position="79"/>
    </location>
</feature>
<feature type="domain" description="Terminase large subunit-like ATPase" evidence="1">
    <location>
        <begin position="4"/>
        <end position="79"/>
    </location>
</feature>
<comment type="caution">
    <text evidence="2">The sequence shown here is derived from an EMBL/GenBank/DDBJ whole genome shotgun (WGS) entry which is preliminary data.</text>
</comment>
<keyword evidence="3" id="KW-1185">Reference proteome</keyword>
<accession>A0A940MV90</accession>
<dbReference type="InterPro" id="IPR027417">
    <property type="entry name" value="P-loop_NTPase"/>
</dbReference>
<protein>
    <submittedName>
        <fullName evidence="2">Terminase large subunit</fullName>
    </submittedName>
</protein>
<evidence type="ECO:0000313" key="2">
    <source>
        <dbReference type="EMBL" id="MBP0485258.1"/>
    </source>
</evidence>
<evidence type="ECO:0000259" key="1">
    <source>
        <dbReference type="Pfam" id="PF03354"/>
    </source>
</evidence>
<gene>
    <name evidence="2" type="ORF">J5474_22685</name>
</gene>